<evidence type="ECO:0000256" key="7">
    <source>
        <dbReference type="SAM" id="MobiDB-lite"/>
    </source>
</evidence>
<feature type="compositionally biased region" description="Low complexity" evidence="7">
    <location>
        <begin position="1123"/>
        <end position="1140"/>
    </location>
</feature>
<dbReference type="InterPro" id="IPR039776">
    <property type="entry name" value="Pds5"/>
</dbReference>
<dbReference type="OrthoDB" id="200660at2759"/>
<evidence type="ECO:0000313" key="8">
    <source>
        <dbReference type="EMBL" id="KAJ1731896.1"/>
    </source>
</evidence>
<feature type="compositionally biased region" description="Acidic residues" evidence="7">
    <location>
        <begin position="1156"/>
        <end position="1168"/>
    </location>
</feature>
<feature type="region of interest" description="Disordered" evidence="7">
    <location>
        <begin position="1111"/>
        <end position="1168"/>
    </location>
</feature>
<dbReference type="Proteomes" id="UP001143981">
    <property type="component" value="Unassembled WGS sequence"/>
</dbReference>
<evidence type="ECO:0000256" key="6">
    <source>
        <dbReference type="SAM" id="Coils"/>
    </source>
</evidence>
<dbReference type="SUPFAM" id="SSF48371">
    <property type="entry name" value="ARM repeat"/>
    <property type="match status" value="1"/>
</dbReference>
<gene>
    <name evidence="8" type="primary">PDS5</name>
    <name evidence="8" type="ORF">LPJ61_002305</name>
</gene>
<evidence type="ECO:0000256" key="5">
    <source>
        <dbReference type="ARBA" id="ARBA00023306"/>
    </source>
</evidence>
<reference evidence="8" key="1">
    <citation type="submission" date="2022-07" db="EMBL/GenBank/DDBJ databases">
        <title>Phylogenomic reconstructions and comparative analyses of Kickxellomycotina fungi.</title>
        <authorList>
            <person name="Reynolds N.K."/>
            <person name="Stajich J.E."/>
            <person name="Barry K."/>
            <person name="Grigoriev I.V."/>
            <person name="Crous P."/>
            <person name="Smith M.E."/>
        </authorList>
    </citation>
    <scope>NUCLEOTIDE SEQUENCE</scope>
    <source>
        <strain evidence="8">BCRC 34381</strain>
    </source>
</reference>
<dbReference type="EMBL" id="JANBOI010000279">
    <property type="protein sequence ID" value="KAJ1731896.1"/>
    <property type="molecule type" value="Genomic_DNA"/>
</dbReference>
<evidence type="ECO:0000256" key="1">
    <source>
        <dbReference type="ARBA" id="ARBA00004123"/>
    </source>
</evidence>
<feature type="coiled-coil region" evidence="6">
    <location>
        <begin position="28"/>
        <end position="55"/>
    </location>
</feature>
<keyword evidence="6" id="KW-0175">Coiled coil</keyword>
<evidence type="ECO:0000256" key="4">
    <source>
        <dbReference type="ARBA" id="ARBA00023242"/>
    </source>
</evidence>
<dbReference type="PANTHER" id="PTHR12663:SF0">
    <property type="entry name" value="PRECOCIOUS DISSOCIATION OF SISTERS 5, ISOFORM A"/>
    <property type="match status" value="1"/>
</dbReference>
<keyword evidence="9" id="KW-1185">Reference proteome</keyword>
<dbReference type="Pfam" id="PF20168">
    <property type="entry name" value="PDS5"/>
    <property type="match status" value="1"/>
</dbReference>
<evidence type="ECO:0000256" key="2">
    <source>
        <dbReference type="ARBA" id="ARBA00022618"/>
    </source>
</evidence>
<dbReference type="PANTHER" id="PTHR12663">
    <property type="entry name" value="ANDROGEN INDUCED INHIBITOR OF PROLIFERATION AS3 / PDS5-RELATED"/>
    <property type="match status" value="1"/>
</dbReference>
<evidence type="ECO:0000256" key="3">
    <source>
        <dbReference type="ARBA" id="ARBA00022776"/>
    </source>
</evidence>
<accession>A0A9W8CWJ7</accession>
<dbReference type="InterPro" id="IPR016024">
    <property type="entry name" value="ARM-type_fold"/>
</dbReference>
<keyword evidence="3" id="KW-0498">Mitosis</keyword>
<comment type="subcellular location">
    <subcellularLocation>
        <location evidence="1">Nucleus</location>
    </subcellularLocation>
</comment>
<keyword evidence="5" id="KW-0131">Cell cycle</keyword>
<dbReference type="Gene3D" id="1.25.10.10">
    <property type="entry name" value="Leucine-rich Repeat Variant"/>
    <property type="match status" value="1"/>
</dbReference>
<evidence type="ECO:0000313" key="9">
    <source>
        <dbReference type="Proteomes" id="UP001143981"/>
    </source>
</evidence>
<keyword evidence="2" id="KW-0132">Cell division</keyword>
<dbReference type="AlphaFoldDB" id="A0A9W8CWJ7"/>
<name>A0A9W8CWJ7_9FUNG</name>
<dbReference type="GO" id="GO:0007064">
    <property type="term" value="P:mitotic sister chromatid cohesion"/>
    <property type="evidence" value="ECO:0007669"/>
    <property type="project" value="InterPro"/>
</dbReference>
<dbReference type="GO" id="GO:0051301">
    <property type="term" value="P:cell division"/>
    <property type="evidence" value="ECO:0007669"/>
    <property type="project" value="UniProtKB-KW"/>
</dbReference>
<keyword evidence="4" id="KW-0539">Nucleus</keyword>
<dbReference type="GO" id="GO:0000785">
    <property type="term" value="C:chromatin"/>
    <property type="evidence" value="ECO:0007669"/>
    <property type="project" value="TreeGrafter"/>
</dbReference>
<dbReference type="GO" id="GO:0006281">
    <property type="term" value="P:DNA repair"/>
    <property type="evidence" value="ECO:0007669"/>
    <property type="project" value="TreeGrafter"/>
</dbReference>
<sequence>MTDDGGPQELGFQPRLFTNATHKKAVAAAELYKQLKRLSKELNGLEQETVDTQSLDAVTKQLVEPALLRHKEPGVVAYVSCCIADVLRLYAPEAPYSDGEIKQIFSAFIDQLQLLGDSSSQFFPLREYLLTSLATVRTPALVAMQPDAEDIISRFFTVLFGVVGGSQAHSIQMQILDVLQQLVEEPKAVPQDVVDVILLQFTKRRQQDNPAAHQLASDLATGTADVLQKYIYQYFNDVIVSAAQSREAGGSLDDLRAAHNLILELNKAAPGTLLNVVPQLEEELSVEDVDIRVLATGVVGQMLADKGFTLAKRYDSTWKAWKGRRADAAAVVRAQWVERAVALYQHQPQLARELNDCVAEKLRDVDERVRQAACHALGLLEMGGAVQDAVAEQVVAALGERCRDRKAAVRSEAIIALATLYGQAYEEVEQGDAAARQKWGGIPSTIFLLRYVNDPDVDSKVESILTGAILGFARIKDDGAKCRRLLTVFAGLTAKAQSGFFGYMRRQRDIIRLVDPFLALCGERGAEPEAADGSVEQRLQQLSARIGACFPEKARLEAALVQLAELHDGEVYGGLRATMDAKSDIKSVRKFQKSALKRLASLAPSLLDATAPLWKCVGLTTINRVLVPFLIEHAAAGDPLRGAADALLAYIADVFPEMLRLSGAELFEAAGLQSRNVAAVEERLALMVKFAKAVPKSVPPGIEDRLAALVRTGSVRQAKYAAFLLTQAEGAAALCATLAGELADDLDASGRRAPVRAALSRFALRAPAAFAPHAERVVRGLVSDVLAAAHIGGVDDAEWQPRETLDDAEQARVYAVKALANWLVGMDAKALTRDTAQTVLGALRQLVRSGGAAQRSVAGLHVLLAAASCTVKVAAVPRLERAVGVADMLRLAAVVQDPCYEVRSAFLLHKLIPALVARRIHARFIALVFLAAHDVEPAVRDNVRHAVEQRLAQFRPTPGAPSAVEESLCRFLYILAHHPDWDDSQPVPTLELFAPYIEFYISCVCTAQSVSLLFCYAGEIKAYRGKPAGDMAGAESDVFATRLYVLSELAQYLLREKSMSANWPVNVYPARLTLPDDLFEPLSDADKAAVPRKPFLDAEYVALRAKAPAAARAAKRNRPRPRPAAASKRARAPARGAEPAADSDSDAMDVALSGGSDDDGDDGGDSDA</sequence>
<dbReference type="GO" id="GO:0005634">
    <property type="term" value="C:nucleus"/>
    <property type="evidence" value="ECO:0007669"/>
    <property type="project" value="UniProtKB-SubCell"/>
</dbReference>
<organism evidence="8 9">
    <name type="scientific">Coemansia biformis</name>
    <dbReference type="NCBI Taxonomy" id="1286918"/>
    <lineage>
        <taxon>Eukaryota</taxon>
        <taxon>Fungi</taxon>
        <taxon>Fungi incertae sedis</taxon>
        <taxon>Zoopagomycota</taxon>
        <taxon>Kickxellomycotina</taxon>
        <taxon>Kickxellomycetes</taxon>
        <taxon>Kickxellales</taxon>
        <taxon>Kickxellaceae</taxon>
        <taxon>Coemansia</taxon>
    </lineage>
</organism>
<dbReference type="InterPro" id="IPR011989">
    <property type="entry name" value="ARM-like"/>
</dbReference>
<proteinExistence type="predicted"/>
<protein>
    <submittedName>
        <fullName evidence="8">Sister chromatid cohesion protein pds5</fullName>
    </submittedName>
</protein>
<dbReference type="CDD" id="cd19953">
    <property type="entry name" value="PDS5"/>
    <property type="match status" value="1"/>
</dbReference>
<comment type="caution">
    <text evidence="8">The sequence shown here is derived from an EMBL/GenBank/DDBJ whole genome shotgun (WGS) entry which is preliminary data.</text>
</comment>